<dbReference type="PROSITE" id="PS51883">
    <property type="entry name" value="OBG"/>
    <property type="match status" value="1"/>
</dbReference>
<dbReference type="Proteomes" id="UP000002866">
    <property type="component" value="Chromosome 3"/>
</dbReference>
<dbReference type="PROSITE" id="PS51710">
    <property type="entry name" value="G_OBG"/>
    <property type="match status" value="1"/>
</dbReference>
<dbReference type="RefSeq" id="XP_004179971.1">
    <property type="nucleotide sequence ID" value="XM_004179923.1"/>
</dbReference>
<dbReference type="STRING" id="1071380.I2H250"/>
<accession>I2H250</accession>
<sequence>MNFRLLLLKRSYSVKIPTNAPTVSENEQWLNHLTQLAKYKRRDNNGHSRLNQFRSSKSLINVPYEIQPIDEAKDYITVKSPIENFTSMRYLQSPNSSTHHSSEQGNFVDLKIIRCKSGKGGDGAVSFFRDAGRAIGPPDGGDGGDGGSVYIRAATGINSLSNIKTTYFAGSGSNGTSKQLDGQRGKDIMITVPTGTIVRWCVDPKQVRDLIKKSNDSTSIQSILHEKKVSLECTSEIDRDDGEIPSSIQLFRDNKEPGDGWIFKESDKEYHLGKEWFQKLNKKVKLYDAMLFDEELANDRFPWLGLDLSVPTEEPICLLKGGKGGLGNMHFLTDMIRNPKFALIGRQELESSFLLELKSLADIGLIGFPNAGKSTILNKISNAKPRIGHWKFTTLVPTIGTISTAIGEPSFTVADIPGIIEGASDNKGMGLEFIRHIERSKGWVFVVGLDSKDPLNDLKILMEELGGAEKIKSKNILVVCNKADLTISKLDPTEKFVPINNFCKENGWECLPISALNEENIDILKIKMKQCISKDSKL</sequence>
<dbReference type="PRINTS" id="PR00326">
    <property type="entry name" value="GTP1OBG"/>
</dbReference>
<dbReference type="OMA" id="PRVGHWE"/>
<dbReference type="CDD" id="cd01898">
    <property type="entry name" value="Obg"/>
    <property type="match status" value="1"/>
</dbReference>
<dbReference type="PANTHER" id="PTHR11702">
    <property type="entry name" value="DEVELOPMENTALLY REGULATED GTP-BINDING PROTEIN-RELATED"/>
    <property type="match status" value="1"/>
</dbReference>
<evidence type="ECO:0000256" key="3">
    <source>
        <dbReference type="ARBA" id="ARBA00023134"/>
    </source>
</evidence>
<dbReference type="Gene3D" id="3.40.50.300">
    <property type="entry name" value="P-loop containing nucleotide triphosphate hydrolases"/>
    <property type="match status" value="1"/>
</dbReference>
<evidence type="ECO:0000259" key="6">
    <source>
        <dbReference type="PROSITE" id="PS51883"/>
    </source>
</evidence>
<dbReference type="InterPro" id="IPR005225">
    <property type="entry name" value="Small_GTP-bd"/>
</dbReference>
<dbReference type="InterPro" id="IPR006169">
    <property type="entry name" value="GTP1_OBG_dom"/>
</dbReference>
<evidence type="ECO:0000313" key="7">
    <source>
        <dbReference type="EMBL" id="CCH60452.1"/>
    </source>
</evidence>
<dbReference type="InterPro" id="IPR027417">
    <property type="entry name" value="P-loop_NTPase"/>
</dbReference>
<evidence type="ECO:0000313" key="8">
    <source>
        <dbReference type="Proteomes" id="UP000002866"/>
    </source>
</evidence>
<name>I2H250_HENB6</name>
<evidence type="ECO:0000256" key="1">
    <source>
        <dbReference type="ARBA" id="ARBA00007699"/>
    </source>
</evidence>
<dbReference type="GO" id="GO:0005525">
    <property type="term" value="F:GTP binding"/>
    <property type="evidence" value="ECO:0007669"/>
    <property type="project" value="UniProtKB-KW"/>
</dbReference>
<evidence type="ECO:0008006" key="9">
    <source>
        <dbReference type="Google" id="ProtNLM"/>
    </source>
</evidence>
<proteinExistence type="inferred from homology"/>
<gene>
    <name evidence="7" type="primary">TBLA0C06590</name>
    <name evidence="7" type="ORF">TBLA_0C06590</name>
</gene>
<dbReference type="InterPro" id="IPR045086">
    <property type="entry name" value="OBG_GTPase"/>
</dbReference>
<dbReference type="InterPro" id="IPR001849">
    <property type="entry name" value="PH_domain"/>
</dbReference>
<feature type="domain" description="OBG-type G" evidence="5">
    <location>
        <begin position="361"/>
        <end position="533"/>
    </location>
</feature>
<dbReference type="SUPFAM" id="SSF82051">
    <property type="entry name" value="Obg GTP-binding protein N-terminal domain"/>
    <property type="match status" value="1"/>
</dbReference>
<comment type="similarity">
    <text evidence="1">Belongs to the TRAFAC class OBG-HflX-like GTPase superfamily. OBG GTPase family.</text>
</comment>
<dbReference type="HOGENOM" id="CLU_011747_2_6_1"/>
<keyword evidence="3" id="KW-0342">GTP-binding</keyword>
<dbReference type="InterPro" id="IPR006073">
    <property type="entry name" value="GTP-bd"/>
</dbReference>
<dbReference type="SUPFAM" id="SSF52540">
    <property type="entry name" value="P-loop containing nucleoside triphosphate hydrolases"/>
    <property type="match status" value="1"/>
</dbReference>
<dbReference type="GO" id="GO:0000287">
    <property type="term" value="F:magnesium ion binding"/>
    <property type="evidence" value="ECO:0007669"/>
    <property type="project" value="InterPro"/>
</dbReference>
<dbReference type="OrthoDB" id="347018at2759"/>
<dbReference type="GeneID" id="14495432"/>
<keyword evidence="8" id="KW-1185">Reference proteome</keyword>
<dbReference type="AlphaFoldDB" id="I2H250"/>
<feature type="domain" description="PH" evidence="4">
    <location>
        <begin position="1"/>
        <end position="38"/>
    </location>
</feature>
<dbReference type="PIRSF" id="PIRSF002401">
    <property type="entry name" value="GTP_bd_Obg/CgtA"/>
    <property type="match status" value="1"/>
</dbReference>
<dbReference type="FunCoup" id="I2H250">
    <property type="interactions" value="522"/>
</dbReference>
<dbReference type="eggNOG" id="KOG1489">
    <property type="taxonomic scope" value="Eukaryota"/>
</dbReference>
<dbReference type="InterPro" id="IPR031167">
    <property type="entry name" value="G_OBG"/>
</dbReference>
<evidence type="ECO:0000256" key="2">
    <source>
        <dbReference type="ARBA" id="ARBA00022741"/>
    </source>
</evidence>
<evidence type="ECO:0000259" key="5">
    <source>
        <dbReference type="PROSITE" id="PS51710"/>
    </source>
</evidence>
<dbReference type="Pfam" id="PF01018">
    <property type="entry name" value="GTP1_OBG"/>
    <property type="match status" value="1"/>
</dbReference>
<evidence type="ECO:0000259" key="4">
    <source>
        <dbReference type="PROSITE" id="PS50003"/>
    </source>
</evidence>
<dbReference type="Gene3D" id="2.70.210.12">
    <property type="entry name" value="GTP1/OBG domain"/>
    <property type="match status" value="1"/>
</dbReference>
<dbReference type="KEGG" id="tbl:TBLA_0C06590"/>
<dbReference type="GO" id="GO:0043022">
    <property type="term" value="F:ribosome binding"/>
    <property type="evidence" value="ECO:0007669"/>
    <property type="project" value="EnsemblFungi"/>
</dbReference>
<dbReference type="EMBL" id="HE806318">
    <property type="protein sequence ID" value="CCH60452.1"/>
    <property type="molecule type" value="Genomic_DNA"/>
</dbReference>
<keyword evidence="2" id="KW-0547">Nucleotide-binding</keyword>
<reference evidence="7 8" key="1">
    <citation type="journal article" date="2011" name="Proc. Natl. Acad. Sci. U.S.A.">
        <title>Evolutionary erosion of yeast sex chromosomes by mating-type switching accidents.</title>
        <authorList>
            <person name="Gordon J.L."/>
            <person name="Armisen D."/>
            <person name="Proux-Wera E."/>
            <person name="Oheigeartaigh S.S."/>
            <person name="Byrne K.P."/>
            <person name="Wolfe K.H."/>
        </authorList>
    </citation>
    <scope>NUCLEOTIDE SEQUENCE [LARGE SCALE GENOMIC DNA]</scope>
    <source>
        <strain evidence="8">ATCC 34711 / CBS 6284 / DSM 70876 / NBRC 10599 / NRRL Y-10934 / UCD 77-7</strain>
    </source>
</reference>
<dbReference type="GO" id="GO:0003924">
    <property type="term" value="F:GTPase activity"/>
    <property type="evidence" value="ECO:0007669"/>
    <property type="project" value="InterPro"/>
</dbReference>
<dbReference type="GO" id="GO:1902775">
    <property type="term" value="P:mitochondrial large ribosomal subunit assembly"/>
    <property type="evidence" value="ECO:0007669"/>
    <property type="project" value="EnsemblFungi"/>
</dbReference>
<dbReference type="GO" id="GO:0005743">
    <property type="term" value="C:mitochondrial inner membrane"/>
    <property type="evidence" value="ECO:0007669"/>
    <property type="project" value="EnsemblFungi"/>
</dbReference>
<dbReference type="Pfam" id="PF01926">
    <property type="entry name" value="MMR_HSR1"/>
    <property type="match status" value="1"/>
</dbReference>
<dbReference type="FunFam" id="2.70.210.12:FF:000001">
    <property type="entry name" value="GTPase Obg"/>
    <property type="match status" value="1"/>
</dbReference>
<protein>
    <recommendedName>
        <fullName evidence="9">Obg family GTPase CgtA</fullName>
    </recommendedName>
</protein>
<dbReference type="PANTHER" id="PTHR11702:SF31">
    <property type="entry name" value="MITOCHONDRIAL RIBOSOME-ASSOCIATED GTPASE 2"/>
    <property type="match status" value="1"/>
</dbReference>
<dbReference type="InterPro" id="IPR036726">
    <property type="entry name" value="GTP1_OBG_dom_sf"/>
</dbReference>
<organism evidence="7 8">
    <name type="scientific">Henningerozyma blattae (strain ATCC 34711 / CBS 6284 / DSM 70876 / NBRC 10599 / NRRL Y-10934 / UCD 77-7)</name>
    <name type="common">Yeast</name>
    <name type="synonym">Tetrapisispora blattae</name>
    <dbReference type="NCBI Taxonomy" id="1071380"/>
    <lineage>
        <taxon>Eukaryota</taxon>
        <taxon>Fungi</taxon>
        <taxon>Dikarya</taxon>
        <taxon>Ascomycota</taxon>
        <taxon>Saccharomycotina</taxon>
        <taxon>Saccharomycetes</taxon>
        <taxon>Saccharomycetales</taxon>
        <taxon>Saccharomycetaceae</taxon>
        <taxon>Henningerozyma</taxon>
    </lineage>
</organism>
<dbReference type="NCBIfam" id="TIGR00231">
    <property type="entry name" value="small_GTP"/>
    <property type="match status" value="1"/>
</dbReference>
<dbReference type="PROSITE" id="PS50003">
    <property type="entry name" value="PH_DOMAIN"/>
    <property type="match status" value="1"/>
</dbReference>
<dbReference type="InParanoid" id="I2H250"/>
<feature type="domain" description="Obg" evidence="6">
    <location>
        <begin position="105"/>
        <end position="360"/>
    </location>
</feature>
<dbReference type="InterPro" id="IPR014100">
    <property type="entry name" value="GTP-bd_Obg/CgtA"/>
</dbReference>